<evidence type="ECO:0000256" key="1">
    <source>
        <dbReference type="ARBA" id="ARBA00004141"/>
    </source>
</evidence>
<dbReference type="EMBL" id="JBBWRZ010000011">
    <property type="protein sequence ID" value="KAK8225899.1"/>
    <property type="molecule type" value="Genomic_DNA"/>
</dbReference>
<dbReference type="InterPro" id="IPR009311">
    <property type="entry name" value="IFI6/IFI27-like"/>
</dbReference>
<keyword evidence="3 6" id="KW-0812">Transmembrane</keyword>
<feature type="transmembrane region" description="Helical" evidence="6">
    <location>
        <begin position="117"/>
        <end position="139"/>
    </location>
</feature>
<accession>A0ABR1YCJ6</accession>
<sequence>MAPIALVVVYIISRRIVKGVVEGRFHDTQPQLESDGAQALALDPSPQNELLFGTACPTPLHLAVCSLLTIVGIDVEEFLQRAVAWMTKTPWTYAALLALCVAYIVLALSAIPGMVVAVAGTARLIVTSVFVALAFYAYFTSEADNGQYPLDPLGRRRLRLRYRRANRPAPFSNCQCPPPKTTWPIPTPSGRASRHTRSLPNIFLYSQRSKNLATLRRTNMVFFLIGPLLGLAGFGPGGIIAGSVAAAAQSFFGVVAAGGVFAVFQSAAMGGYGVGVLARVFGFWVPCAAAAVLTMVLGWRFWMADGHVG</sequence>
<feature type="transmembrane region" description="Helical" evidence="6">
    <location>
        <begin position="246"/>
        <end position="264"/>
    </location>
</feature>
<evidence type="ECO:0000313" key="7">
    <source>
        <dbReference type="EMBL" id="KAK8225899.1"/>
    </source>
</evidence>
<feature type="transmembrane region" description="Helical" evidence="6">
    <location>
        <begin position="276"/>
        <end position="302"/>
    </location>
</feature>
<protein>
    <submittedName>
        <fullName evidence="7">Uncharacterized protein</fullName>
    </submittedName>
</protein>
<evidence type="ECO:0000256" key="5">
    <source>
        <dbReference type="ARBA" id="ARBA00023136"/>
    </source>
</evidence>
<evidence type="ECO:0000256" key="6">
    <source>
        <dbReference type="SAM" id="Phobius"/>
    </source>
</evidence>
<name>A0ABR1YCJ6_9PEZI</name>
<comment type="subcellular location">
    <subcellularLocation>
        <location evidence="1">Membrane</location>
        <topology evidence="1">Multi-pass membrane protein</topology>
    </subcellularLocation>
</comment>
<comment type="similarity">
    <text evidence="2">Belongs to the IFI6/IFI27 family.</text>
</comment>
<gene>
    <name evidence="7" type="ORF">HDK90DRAFT_514345</name>
</gene>
<keyword evidence="4 6" id="KW-1133">Transmembrane helix</keyword>
<dbReference type="Gene3D" id="6.10.110.10">
    <property type="match status" value="1"/>
</dbReference>
<feature type="transmembrane region" description="Helical" evidence="6">
    <location>
        <begin position="220"/>
        <end position="240"/>
    </location>
</feature>
<reference evidence="7 8" key="1">
    <citation type="submission" date="2024-04" db="EMBL/GenBank/DDBJ databases">
        <title>Phyllosticta paracitricarpa is synonymous to the EU quarantine fungus P. citricarpa based on phylogenomic analyses.</title>
        <authorList>
            <consortium name="Lawrence Berkeley National Laboratory"/>
            <person name="Van Ingen-Buijs V.A."/>
            <person name="Van Westerhoven A.C."/>
            <person name="Haridas S."/>
            <person name="Skiadas P."/>
            <person name="Martin F."/>
            <person name="Groenewald J.Z."/>
            <person name="Crous P.W."/>
            <person name="Seidl M.F."/>
        </authorList>
    </citation>
    <scope>NUCLEOTIDE SEQUENCE [LARGE SCALE GENOMIC DNA]</scope>
    <source>
        <strain evidence="7 8">CBS 123374</strain>
    </source>
</reference>
<comment type="caution">
    <text evidence="7">The sequence shown here is derived from an EMBL/GenBank/DDBJ whole genome shotgun (WGS) entry which is preliminary data.</text>
</comment>
<feature type="transmembrane region" description="Helical" evidence="6">
    <location>
        <begin position="91"/>
        <end position="111"/>
    </location>
</feature>
<organism evidence="7 8">
    <name type="scientific">Phyllosticta capitalensis</name>
    <dbReference type="NCBI Taxonomy" id="121624"/>
    <lineage>
        <taxon>Eukaryota</taxon>
        <taxon>Fungi</taxon>
        <taxon>Dikarya</taxon>
        <taxon>Ascomycota</taxon>
        <taxon>Pezizomycotina</taxon>
        <taxon>Dothideomycetes</taxon>
        <taxon>Dothideomycetes incertae sedis</taxon>
        <taxon>Botryosphaeriales</taxon>
        <taxon>Phyllostictaceae</taxon>
        <taxon>Phyllosticta</taxon>
    </lineage>
</organism>
<evidence type="ECO:0000256" key="3">
    <source>
        <dbReference type="ARBA" id="ARBA00022692"/>
    </source>
</evidence>
<proteinExistence type="inferred from homology"/>
<dbReference type="Proteomes" id="UP001492380">
    <property type="component" value="Unassembled WGS sequence"/>
</dbReference>
<feature type="transmembrane region" description="Helical" evidence="6">
    <location>
        <begin position="60"/>
        <end position="79"/>
    </location>
</feature>
<dbReference type="InterPro" id="IPR038213">
    <property type="entry name" value="IFI6/IFI27-like_sf"/>
</dbReference>
<evidence type="ECO:0000256" key="2">
    <source>
        <dbReference type="ARBA" id="ARBA00007262"/>
    </source>
</evidence>
<keyword evidence="8" id="KW-1185">Reference proteome</keyword>
<dbReference type="Pfam" id="PF06140">
    <property type="entry name" value="Ifi-6-16"/>
    <property type="match status" value="1"/>
</dbReference>
<evidence type="ECO:0000313" key="8">
    <source>
        <dbReference type="Proteomes" id="UP001492380"/>
    </source>
</evidence>
<keyword evidence="5 6" id="KW-0472">Membrane</keyword>
<evidence type="ECO:0000256" key="4">
    <source>
        <dbReference type="ARBA" id="ARBA00022989"/>
    </source>
</evidence>